<proteinExistence type="predicted"/>
<dbReference type="AlphaFoldDB" id="A0AAV5CC72"/>
<sequence length="287" mass="31633">MLLVRHRLGGRRLARRRGRRRPFHPVSQRRRSLLRLVRRRWLLLAEEETALVPRRRIERHDCHRGAAGAAAASGRGVRVGRRGLLPHHHQVLLPGDLHRRGQLLRLRQLLMVVVEVLLLLLLRHDLLVLMRPNAEADPGRGEGHAGGVLHGGGGVVVVGVVVLRLRRRGDEWRVRGGPDVGGELLARGGELVAGLPDPELEDGDVGDAAVDGVAEPRVRLVRQRVHGVLPLRVGQLVEQLRHVAGAEHAVHVGELGGVVGREVGREHAPLRALATEKLARRARRAGR</sequence>
<feature type="transmembrane region" description="Helical" evidence="1">
    <location>
        <begin position="109"/>
        <end position="127"/>
    </location>
</feature>
<feature type="transmembrane region" description="Helical" evidence="1">
    <location>
        <begin position="147"/>
        <end position="165"/>
    </location>
</feature>
<evidence type="ECO:0000313" key="2">
    <source>
        <dbReference type="EMBL" id="GJM95917.1"/>
    </source>
</evidence>
<dbReference type="Proteomes" id="UP001054889">
    <property type="component" value="Unassembled WGS sequence"/>
</dbReference>
<keyword evidence="1" id="KW-0812">Transmembrane</keyword>
<keyword evidence="3" id="KW-1185">Reference proteome</keyword>
<accession>A0AAV5CC72</accession>
<organism evidence="2 3">
    <name type="scientific">Eleusine coracana subsp. coracana</name>
    <dbReference type="NCBI Taxonomy" id="191504"/>
    <lineage>
        <taxon>Eukaryota</taxon>
        <taxon>Viridiplantae</taxon>
        <taxon>Streptophyta</taxon>
        <taxon>Embryophyta</taxon>
        <taxon>Tracheophyta</taxon>
        <taxon>Spermatophyta</taxon>
        <taxon>Magnoliopsida</taxon>
        <taxon>Liliopsida</taxon>
        <taxon>Poales</taxon>
        <taxon>Poaceae</taxon>
        <taxon>PACMAD clade</taxon>
        <taxon>Chloridoideae</taxon>
        <taxon>Cynodonteae</taxon>
        <taxon>Eleusininae</taxon>
        <taxon>Eleusine</taxon>
    </lineage>
</organism>
<reference evidence="2" key="2">
    <citation type="submission" date="2021-12" db="EMBL/GenBank/DDBJ databases">
        <title>Resequencing data analysis of finger millet.</title>
        <authorList>
            <person name="Hatakeyama M."/>
            <person name="Aluri S."/>
            <person name="Balachadran M.T."/>
            <person name="Sivarajan S.R."/>
            <person name="Poveda L."/>
            <person name="Shimizu-Inatsugi R."/>
            <person name="Schlapbach R."/>
            <person name="Sreeman S.M."/>
            <person name="Shimizu K.K."/>
        </authorList>
    </citation>
    <scope>NUCLEOTIDE SEQUENCE</scope>
</reference>
<evidence type="ECO:0000256" key="1">
    <source>
        <dbReference type="SAM" id="Phobius"/>
    </source>
</evidence>
<protein>
    <submittedName>
        <fullName evidence="2">Uncharacterized protein</fullName>
    </submittedName>
</protein>
<keyword evidence="1" id="KW-1133">Transmembrane helix</keyword>
<evidence type="ECO:0000313" key="3">
    <source>
        <dbReference type="Proteomes" id="UP001054889"/>
    </source>
</evidence>
<comment type="caution">
    <text evidence="2">The sequence shown here is derived from an EMBL/GenBank/DDBJ whole genome shotgun (WGS) entry which is preliminary data.</text>
</comment>
<name>A0AAV5CC72_ELECO</name>
<gene>
    <name evidence="2" type="primary">ga12710</name>
    <name evidence="2" type="ORF">PR202_ga12710</name>
</gene>
<keyword evidence="1" id="KW-0472">Membrane</keyword>
<reference evidence="2" key="1">
    <citation type="journal article" date="2018" name="DNA Res.">
        <title>Multiple hybrid de novo genome assembly of finger millet, an orphan allotetraploid crop.</title>
        <authorList>
            <person name="Hatakeyama M."/>
            <person name="Aluri S."/>
            <person name="Balachadran M.T."/>
            <person name="Sivarajan S.R."/>
            <person name="Patrignani A."/>
            <person name="Gruter S."/>
            <person name="Poveda L."/>
            <person name="Shimizu-Inatsugi R."/>
            <person name="Baeten J."/>
            <person name="Francoijs K.J."/>
            <person name="Nataraja K.N."/>
            <person name="Reddy Y.A.N."/>
            <person name="Phadnis S."/>
            <person name="Ravikumar R.L."/>
            <person name="Schlapbach R."/>
            <person name="Sreeman S.M."/>
            <person name="Shimizu K.K."/>
        </authorList>
    </citation>
    <scope>NUCLEOTIDE SEQUENCE</scope>
</reference>
<dbReference type="EMBL" id="BQKI01000006">
    <property type="protein sequence ID" value="GJM95917.1"/>
    <property type="molecule type" value="Genomic_DNA"/>
</dbReference>